<dbReference type="CDD" id="cd00038">
    <property type="entry name" value="CAP_ED"/>
    <property type="match status" value="1"/>
</dbReference>
<dbReference type="GO" id="GO:0016301">
    <property type="term" value="F:kinase activity"/>
    <property type="evidence" value="ECO:0007669"/>
    <property type="project" value="UniProtKB-KW"/>
</dbReference>
<reference evidence="2 3" key="1">
    <citation type="submission" date="2016-11" db="EMBL/GenBank/DDBJ databases">
        <authorList>
            <person name="Jaros S."/>
            <person name="Januszkiewicz K."/>
            <person name="Wedrychowicz H."/>
        </authorList>
    </citation>
    <scope>NUCLEOTIDE SEQUENCE [LARGE SCALE GENOMIC DNA]</scope>
    <source>
        <strain evidence="2 3">DSM 25661</strain>
    </source>
</reference>
<keyword evidence="2" id="KW-0418">Kinase</keyword>
<dbReference type="Proteomes" id="UP000184462">
    <property type="component" value="Unassembled WGS sequence"/>
</dbReference>
<dbReference type="InterPro" id="IPR000595">
    <property type="entry name" value="cNMP-bd_dom"/>
</dbReference>
<dbReference type="PROSITE" id="PS50042">
    <property type="entry name" value="CNMP_BINDING_3"/>
    <property type="match status" value="1"/>
</dbReference>
<dbReference type="InterPro" id="IPR018490">
    <property type="entry name" value="cNMP-bd_dom_sf"/>
</dbReference>
<evidence type="ECO:0000313" key="2">
    <source>
        <dbReference type="EMBL" id="SHE63831.1"/>
    </source>
</evidence>
<keyword evidence="2" id="KW-0808">Transferase</keyword>
<dbReference type="AlphaFoldDB" id="A0A1M4V4B7"/>
<accession>A0A1M4V4B7</accession>
<dbReference type="Gene3D" id="2.60.120.10">
    <property type="entry name" value="Jelly Rolls"/>
    <property type="match status" value="1"/>
</dbReference>
<dbReference type="OrthoDB" id="1092431at2"/>
<dbReference type="InterPro" id="IPR014710">
    <property type="entry name" value="RmlC-like_jellyroll"/>
</dbReference>
<organism evidence="2 3">
    <name type="scientific">Psychroflexus salarius</name>
    <dbReference type="NCBI Taxonomy" id="1155689"/>
    <lineage>
        <taxon>Bacteria</taxon>
        <taxon>Pseudomonadati</taxon>
        <taxon>Bacteroidota</taxon>
        <taxon>Flavobacteriia</taxon>
        <taxon>Flavobacteriales</taxon>
        <taxon>Flavobacteriaceae</taxon>
        <taxon>Psychroflexus</taxon>
    </lineage>
</organism>
<feature type="domain" description="Cyclic nucleotide-binding" evidence="1">
    <location>
        <begin position="14"/>
        <end position="114"/>
    </location>
</feature>
<protein>
    <submittedName>
        <fullName evidence="2">cAMP-binding domain of CRP or a regulatory subunit of cAMP-dependent protein kinases</fullName>
    </submittedName>
</protein>
<evidence type="ECO:0000259" key="1">
    <source>
        <dbReference type="PROSITE" id="PS50042"/>
    </source>
</evidence>
<sequence>MYLQLQSHLLKDVDFNPEEIKAFTNLLSRQKFNKKTLLLQPGDKVTKEYYVLKGCLKAYYIDEAGQDHIIQFAIEDWWISDFEAFFNAKPAQLYVECLEDSEILSLDKLDLEQLYQTIPKFERFFRLKVTKAFVALRNRVLSGLQNDSKARYKEFCEQYPDLEKRIPNYNIANYLGMSPESLSRIRNSI</sequence>
<keyword evidence="3" id="KW-1185">Reference proteome</keyword>
<dbReference type="EMBL" id="FQTW01000003">
    <property type="protein sequence ID" value="SHE63831.1"/>
    <property type="molecule type" value="Genomic_DNA"/>
</dbReference>
<evidence type="ECO:0000313" key="3">
    <source>
        <dbReference type="Proteomes" id="UP000184462"/>
    </source>
</evidence>
<gene>
    <name evidence="2" type="ORF">SAMN05444278_103240</name>
</gene>
<dbReference type="SUPFAM" id="SSF51206">
    <property type="entry name" value="cAMP-binding domain-like"/>
    <property type="match status" value="1"/>
</dbReference>
<dbReference type="RefSeq" id="WP_073192682.1">
    <property type="nucleotide sequence ID" value="NZ_FQTW01000003.1"/>
</dbReference>
<dbReference type="STRING" id="1155689.SAMN05444278_103240"/>
<dbReference type="Pfam" id="PF00027">
    <property type="entry name" value="cNMP_binding"/>
    <property type="match status" value="1"/>
</dbReference>
<proteinExistence type="predicted"/>
<name>A0A1M4V4B7_9FLAO</name>